<dbReference type="InterPro" id="IPR036259">
    <property type="entry name" value="MFS_trans_sf"/>
</dbReference>
<keyword evidence="5 7" id="KW-1133">Transmembrane helix</keyword>
<organism evidence="9">
    <name type="scientific">Candidatus Atribacter allofermentans</name>
    <dbReference type="NCBI Taxonomy" id="1852833"/>
    <lineage>
        <taxon>Bacteria</taxon>
        <taxon>Pseudomonadati</taxon>
        <taxon>Atribacterota</taxon>
        <taxon>Atribacteria</taxon>
        <taxon>Atribacterales</taxon>
        <taxon>Atribacteraceae</taxon>
        <taxon>Atribacter</taxon>
    </lineage>
</organism>
<dbReference type="PROSITE" id="PS50850">
    <property type="entry name" value="MFS"/>
    <property type="match status" value="1"/>
</dbReference>
<comment type="subcellular location">
    <subcellularLocation>
        <location evidence="1">Endomembrane system</location>
        <topology evidence="1">Multi-pass membrane protein</topology>
    </subcellularLocation>
</comment>
<dbReference type="EMBL" id="MWBQ01000033">
    <property type="protein sequence ID" value="OQA60758.1"/>
    <property type="molecule type" value="Genomic_DNA"/>
</dbReference>
<dbReference type="Gene3D" id="1.20.1250.20">
    <property type="entry name" value="MFS general substrate transporter like domains"/>
    <property type="match status" value="2"/>
</dbReference>
<evidence type="ECO:0000313" key="9">
    <source>
        <dbReference type="EMBL" id="OQA60758.1"/>
    </source>
</evidence>
<evidence type="ECO:0000256" key="1">
    <source>
        <dbReference type="ARBA" id="ARBA00004127"/>
    </source>
</evidence>
<dbReference type="InterPro" id="IPR020846">
    <property type="entry name" value="MFS_dom"/>
</dbReference>
<feature type="transmembrane region" description="Helical" evidence="7">
    <location>
        <begin position="298"/>
        <end position="321"/>
    </location>
</feature>
<keyword evidence="4 7" id="KW-0812">Transmembrane</keyword>
<proteinExistence type="inferred from homology"/>
<evidence type="ECO:0000256" key="2">
    <source>
        <dbReference type="ARBA" id="ARBA00008335"/>
    </source>
</evidence>
<dbReference type="Proteomes" id="UP000485569">
    <property type="component" value="Unassembled WGS sequence"/>
</dbReference>
<feature type="domain" description="Major facilitator superfamily (MFS) profile" evidence="8">
    <location>
        <begin position="7"/>
        <end position="384"/>
    </location>
</feature>
<evidence type="ECO:0000256" key="3">
    <source>
        <dbReference type="ARBA" id="ARBA00022448"/>
    </source>
</evidence>
<dbReference type="GO" id="GO:0022857">
    <property type="term" value="F:transmembrane transporter activity"/>
    <property type="evidence" value="ECO:0007669"/>
    <property type="project" value="InterPro"/>
</dbReference>
<sequence length="389" mass="43194">MDRKTEIKFYFMIGFVLYFLAISMIITGAALPKWMDIFQVTAGRAGRLFFLYYLTYVITTFSSGFLCDHFGKKPIIVLSQLFLGIGFFCISTAHSFLFIELGMLIMGLGGGFCEAPMTGFISQVFNGREGFALNMSQIFFGIGAASGPFLTGYLLGIGFSWRYLYLIPGIVSIGLFFLIYFEKKLFQKEKKGITSGSILILYQRWKAFLAVSCLAMLLYVGSEIASSSWMSTYIVKGLKGNLYLGGVAMAGYWGMITIGRIVFAYLSQRNHYGVLLRISSIISLVFLFLLLMTNSIPLVILSFMGIGFGFSGIWPLVVAVVAKNIEEMQATAIGVVVALGGTGALLFPWLFGIFSDYMGLRFIFIMVVVLVVAMFLVFQSRFFKGSMKT</sequence>
<reference evidence="9" key="1">
    <citation type="submission" date="2017-02" db="EMBL/GenBank/DDBJ databases">
        <title>Delving into the versatile metabolic prowess of the omnipresent phylum Bacteroidetes.</title>
        <authorList>
            <person name="Nobu M.K."/>
            <person name="Mei R."/>
            <person name="Narihiro T."/>
            <person name="Kuroda K."/>
            <person name="Liu W.-T."/>
        </authorList>
    </citation>
    <scope>NUCLEOTIDE SEQUENCE</scope>
    <source>
        <strain evidence="9">ADurb.Bin276</strain>
    </source>
</reference>
<gene>
    <name evidence="9" type="ORF">BWY41_00529</name>
</gene>
<feature type="transmembrane region" description="Helical" evidence="7">
    <location>
        <begin position="242"/>
        <end position="262"/>
    </location>
</feature>
<feature type="transmembrane region" description="Helical" evidence="7">
    <location>
        <begin position="75"/>
        <end position="97"/>
    </location>
</feature>
<dbReference type="GO" id="GO:0016020">
    <property type="term" value="C:membrane"/>
    <property type="evidence" value="ECO:0007669"/>
    <property type="project" value="TreeGrafter"/>
</dbReference>
<dbReference type="SUPFAM" id="SSF103473">
    <property type="entry name" value="MFS general substrate transporter"/>
    <property type="match status" value="1"/>
</dbReference>
<name>A0A1V5T225_9BACT</name>
<dbReference type="Pfam" id="PF07690">
    <property type="entry name" value="MFS_1"/>
    <property type="match status" value="1"/>
</dbReference>
<protein>
    <submittedName>
        <fullName evidence="9">Putative transporter</fullName>
    </submittedName>
</protein>
<dbReference type="InterPro" id="IPR051788">
    <property type="entry name" value="MFS_Transporter"/>
</dbReference>
<evidence type="ECO:0000256" key="7">
    <source>
        <dbReference type="SAM" id="Phobius"/>
    </source>
</evidence>
<evidence type="ECO:0000256" key="4">
    <source>
        <dbReference type="ARBA" id="ARBA00022692"/>
    </source>
</evidence>
<feature type="transmembrane region" description="Helical" evidence="7">
    <location>
        <begin position="138"/>
        <end position="157"/>
    </location>
</feature>
<dbReference type="GO" id="GO:0012505">
    <property type="term" value="C:endomembrane system"/>
    <property type="evidence" value="ECO:0007669"/>
    <property type="project" value="UniProtKB-SubCell"/>
</dbReference>
<dbReference type="InterPro" id="IPR011701">
    <property type="entry name" value="MFS"/>
</dbReference>
<dbReference type="AlphaFoldDB" id="A0A1V5T225"/>
<keyword evidence="6 7" id="KW-0472">Membrane</keyword>
<evidence type="ECO:0000256" key="5">
    <source>
        <dbReference type="ARBA" id="ARBA00022989"/>
    </source>
</evidence>
<dbReference type="PANTHER" id="PTHR23514">
    <property type="entry name" value="BYPASS OF STOP CODON PROTEIN 6"/>
    <property type="match status" value="1"/>
</dbReference>
<dbReference type="PANTHER" id="PTHR23514:SF3">
    <property type="entry name" value="BYPASS OF STOP CODON PROTEIN 6"/>
    <property type="match status" value="1"/>
</dbReference>
<feature type="transmembrane region" description="Helical" evidence="7">
    <location>
        <begin position="103"/>
        <end position="126"/>
    </location>
</feature>
<comment type="similarity">
    <text evidence="2">Belongs to the major facilitator superfamily.</text>
</comment>
<feature type="transmembrane region" description="Helical" evidence="7">
    <location>
        <begin position="333"/>
        <end position="354"/>
    </location>
</feature>
<evidence type="ECO:0000259" key="8">
    <source>
        <dbReference type="PROSITE" id="PS50850"/>
    </source>
</evidence>
<feature type="transmembrane region" description="Helical" evidence="7">
    <location>
        <begin position="163"/>
        <end position="181"/>
    </location>
</feature>
<keyword evidence="3" id="KW-0813">Transport</keyword>
<feature type="transmembrane region" description="Helical" evidence="7">
    <location>
        <begin position="207"/>
        <end position="230"/>
    </location>
</feature>
<evidence type="ECO:0000256" key="6">
    <source>
        <dbReference type="ARBA" id="ARBA00023136"/>
    </source>
</evidence>
<accession>A0A1V5T225</accession>
<feature type="transmembrane region" description="Helical" evidence="7">
    <location>
        <begin position="9"/>
        <end position="30"/>
    </location>
</feature>
<comment type="caution">
    <text evidence="9">The sequence shown here is derived from an EMBL/GenBank/DDBJ whole genome shotgun (WGS) entry which is preliminary data.</text>
</comment>
<feature type="transmembrane region" description="Helical" evidence="7">
    <location>
        <begin position="50"/>
        <end position="68"/>
    </location>
</feature>
<feature type="transmembrane region" description="Helical" evidence="7">
    <location>
        <begin position="274"/>
        <end position="292"/>
    </location>
</feature>
<feature type="transmembrane region" description="Helical" evidence="7">
    <location>
        <begin position="360"/>
        <end position="378"/>
    </location>
</feature>